<dbReference type="InterPro" id="IPR036396">
    <property type="entry name" value="Cyt_P450_sf"/>
</dbReference>
<organism evidence="7">
    <name type="scientific">Puccinia triticina (isolate 1-1 / race 1 (BBBD))</name>
    <name type="common">Brown leaf rust fungus</name>
    <dbReference type="NCBI Taxonomy" id="630390"/>
    <lineage>
        <taxon>Eukaryota</taxon>
        <taxon>Fungi</taxon>
        <taxon>Dikarya</taxon>
        <taxon>Basidiomycota</taxon>
        <taxon>Pucciniomycotina</taxon>
        <taxon>Pucciniomycetes</taxon>
        <taxon>Pucciniales</taxon>
        <taxon>Pucciniaceae</taxon>
        <taxon>Puccinia</taxon>
    </lineage>
</organism>
<reference evidence="7" key="1">
    <citation type="submission" date="2009-11" db="EMBL/GenBank/DDBJ databases">
        <authorList>
            <consortium name="The Broad Institute Genome Sequencing Platform"/>
            <person name="Ward D."/>
            <person name="Feldgarden M."/>
            <person name="Earl A."/>
            <person name="Young S.K."/>
            <person name="Zeng Q."/>
            <person name="Koehrsen M."/>
            <person name="Alvarado L."/>
            <person name="Berlin A."/>
            <person name="Bochicchio J."/>
            <person name="Borenstein D."/>
            <person name="Chapman S.B."/>
            <person name="Chen Z."/>
            <person name="Engels R."/>
            <person name="Freedman E."/>
            <person name="Gellesch M."/>
            <person name="Goldberg J."/>
            <person name="Griggs A."/>
            <person name="Gujja S."/>
            <person name="Heilman E."/>
            <person name="Heiman D."/>
            <person name="Hepburn T."/>
            <person name="Howarth C."/>
            <person name="Jen D."/>
            <person name="Larson L."/>
            <person name="Lewis B."/>
            <person name="Mehta T."/>
            <person name="Park D."/>
            <person name="Pearson M."/>
            <person name="Roberts A."/>
            <person name="Saif S."/>
            <person name="Shea T."/>
            <person name="Shenoy N."/>
            <person name="Sisk P."/>
            <person name="Stolte C."/>
            <person name="Sykes S."/>
            <person name="Thomson T."/>
            <person name="Walk T."/>
            <person name="White J."/>
            <person name="Yandava C."/>
            <person name="Izard J."/>
            <person name="Baranova O.V."/>
            <person name="Blanton J.M."/>
            <person name="Tanner A.C."/>
            <person name="Dewhirst F.E."/>
            <person name="Haas B."/>
            <person name="Nusbaum C."/>
            <person name="Birren B."/>
        </authorList>
    </citation>
    <scope>NUCLEOTIDE SEQUENCE [LARGE SCALE GENOMIC DNA]</scope>
    <source>
        <strain evidence="7">1-1 BBBD Race 1</strain>
    </source>
</reference>
<dbReference type="PANTHER" id="PTHR24296">
    <property type="entry name" value="CYTOCHROME P450"/>
    <property type="match status" value="1"/>
</dbReference>
<evidence type="ECO:0000313" key="8">
    <source>
        <dbReference type="EnsemblFungi" id="PTTG_01734-t43_1-p1"/>
    </source>
</evidence>
<gene>
    <name evidence="7" type="ORF">PTTG_01734</name>
</gene>
<reference evidence="8" key="4">
    <citation type="submission" date="2025-05" db="UniProtKB">
        <authorList>
            <consortium name="EnsemblFungi"/>
        </authorList>
    </citation>
    <scope>IDENTIFICATION</scope>
    <source>
        <strain evidence="8">isolate 1-1 / race 1 (BBBD)</strain>
    </source>
</reference>
<dbReference type="InterPro" id="IPR001128">
    <property type="entry name" value="Cyt_P450"/>
</dbReference>
<proteinExistence type="inferred from homology"/>
<dbReference type="InterPro" id="IPR002401">
    <property type="entry name" value="Cyt_P450_E_grp-I"/>
</dbReference>
<evidence type="ECO:0000256" key="3">
    <source>
        <dbReference type="ARBA" id="ARBA00023002"/>
    </source>
</evidence>
<dbReference type="GO" id="GO:0004497">
    <property type="term" value="F:monooxygenase activity"/>
    <property type="evidence" value="ECO:0007669"/>
    <property type="project" value="UniProtKB-KW"/>
</dbReference>
<dbReference type="STRING" id="630390.A0A180G2R0"/>
<keyword evidence="2 5" id="KW-0479">Metal-binding</keyword>
<dbReference type="GO" id="GO:0005506">
    <property type="term" value="F:iron ion binding"/>
    <property type="evidence" value="ECO:0007669"/>
    <property type="project" value="InterPro"/>
</dbReference>
<dbReference type="PRINTS" id="PR00463">
    <property type="entry name" value="EP450I"/>
</dbReference>
<reference evidence="8 9" key="3">
    <citation type="journal article" date="2017" name="G3 (Bethesda)">
        <title>Comparative analysis highlights variable genome content of wheat rusts and divergence of the mating loci.</title>
        <authorList>
            <person name="Cuomo C.A."/>
            <person name="Bakkeren G."/>
            <person name="Khalil H.B."/>
            <person name="Panwar V."/>
            <person name="Joly D."/>
            <person name="Linning R."/>
            <person name="Sakthikumar S."/>
            <person name="Song X."/>
            <person name="Adiconis X."/>
            <person name="Fan L."/>
            <person name="Goldberg J.M."/>
            <person name="Levin J.Z."/>
            <person name="Young S."/>
            <person name="Zeng Q."/>
            <person name="Anikster Y."/>
            <person name="Bruce M."/>
            <person name="Wang M."/>
            <person name="Yin C."/>
            <person name="McCallum B."/>
            <person name="Szabo L.J."/>
            <person name="Hulbert S."/>
            <person name="Chen X."/>
            <person name="Fellers J.P."/>
        </authorList>
    </citation>
    <scope>NUCLEOTIDE SEQUENCE</scope>
    <source>
        <strain evidence="8">isolate 1-1 / race 1 (BBBD)</strain>
        <strain evidence="9">Isolate 1-1 / race 1 (BBBD)</strain>
    </source>
</reference>
<dbReference type="PROSITE" id="PS00086">
    <property type="entry name" value="CYTOCHROME_P450"/>
    <property type="match status" value="1"/>
</dbReference>
<evidence type="ECO:0000256" key="4">
    <source>
        <dbReference type="ARBA" id="ARBA00023004"/>
    </source>
</evidence>
<evidence type="ECO:0000256" key="5">
    <source>
        <dbReference type="PIRSR" id="PIRSR602401-1"/>
    </source>
</evidence>
<keyword evidence="4 5" id="KW-0408">Iron</keyword>
<name>A0A180G2R0_PUCT1</name>
<dbReference type="GO" id="GO:0020037">
    <property type="term" value="F:heme binding"/>
    <property type="evidence" value="ECO:0007669"/>
    <property type="project" value="InterPro"/>
</dbReference>
<dbReference type="GO" id="GO:0016705">
    <property type="term" value="F:oxidoreductase activity, acting on paired donors, with incorporation or reduction of molecular oxygen"/>
    <property type="evidence" value="ECO:0007669"/>
    <property type="project" value="InterPro"/>
</dbReference>
<dbReference type="GO" id="GO:0006629">
    <property type="term" value="P:lipid metabolic process"/>
    <property type="evidence" value="ECO:0007669"/>
    <property type="project" value="UniProtKB-ARBA"/>
</dbReference>
<evidence type="ECO:0008006" key="10">
    <source>
        <dbReference type="Google" id="ProtNLM"/>
    </source>
</evidence>
<protein>
    <recommendedName>
        <fullName evidence="10">Cytochrome P450</fullName>
    </recommendedName>
</protein>
<keyword evidence="6" id="KW-0503">Monooxygenase</keyword>
<comment type="cofactor">
    <cofactor evidence="5">
        <name>heme</name>
        <dbReference type="ChEBI" id="CHEBI:30413"/>
    </cofactor>
</comment>
<sequence>MIFTLGNLVALTLVYLLIKYRNRAIGTKKRNDPAFSELPGWPLLGELPGVIKNRSRPLEDFTIKALKMGPGFSFTLPGIRIIDISKPDWLEYVQKTNFDNYVKGHLLQPMWDMFGQGIFVADGELWKRARQATSTIFTVKTFKTIIEPSATKTMGRLAEELKSAAEEQLSIDICDLFFRFTLDSLVQMTFGKDLEIIGTKHSGQSKSTTPSKLGQSTLPFVDAFNFAQDQSDFRMAVRVGWGLIESISPMGKNMTNSLRVIDDFAYSLIDERIALLSQQNGLEDQELPEDLLTLFINARDDRGGGLGRVELRDTAMTLLFAGRDTTAQTLSWSFFHLLMNKELVSKIREEANTLLGGEVNDSRHVTYANHRQFVVPYSVILETLRLHPSVPKNGKIALGDDQIPGGPTIQAGDAVRWSDWQMGRDAAIWPDCGEFKPDRWIDQAGRIKQSGQFKFHAFNGGPRLCLGMNLAMFEAVKVIVEVFQNFELEFSDGWLDNVPKSEMIEGIPSRYQVPAYKASLTLPMENPMMISVKHRN</sequence>
<dbReference type="AlphaFoldDB" id="A0A180G2R0"/>
<accession>A0A180G2R0</accession>
<reference evidence="7" key="2">
    <citation type="submission" date="2016-05" db="EMBL/GenBank/DDBJ databases">
        <title>Comparative analysis highlights variable genome content of wheat rusts and divergence of the mating loci.</title>
        <authorList>
            <person name="Cuomo C.A."/>
            <person name="Bakkeren G."/>
            <person name="Szabo L."/>
            <person name="Khalil H."/>
            <person name="Joly D."/>
            <person name="Goldberg J."/>
            <person name="Young S."/>
            <person name="Zeng Q."/>
            <person name="Fellers J."/>
        </authorList>
    </citation>
    <scope>NUCLEOTIDE SEQUENCE [LARGE SCALE GENOMIC DNA]</scope>
    <source>
        <strain evidence="7">1-1 BBBD Race 1</strain>
    </source>
</reference>
<keyword evidence="5 6" id="KW-0349">Heme</keyword>
<dbReference type="EnsemblFungi" id="PTTG_01734-t43_1">
    <property type="protein sequence ID" value="PTTG_01734-t43_1-p1"/>
    <property type="gene ID" value="PTTG_01734"/>
</dbReference>
<dbReference type="Gene3D" id="1.10.630.10">
    <property type="entry name" value="Cytochrome P450"/>
    <property type="match status" value="1"/>
</dbReference>
<dbReference type="Proteomes" id="UP000005240">
    <property type="component" value="Unassembled WGS sequence"/>
</dbReference>
<dbReference type="OrthoDB" id="1470350at2759"/>
<dbReference type="PRINTS" id="PR00385">
    <property type="entry name" value="P450"/>
</dbReference>
<evidence type="ECO:0000256" key="2">
    <source>
        <dbReference type="ARBA" id="ARBA00022723"/>
    </source>
</evidence>
<evidence type="ECO:0000256" key="6">
    <source>
        <dbReference type="RuleBase" id="RU000461"/>
    </source>
</evidence>
<dbReference type="VEuPathDB" id="FungiDB:PTTG_01734"/>
<evidence type="ECO:0000256" key="1">
    <source>
        <dbReference type="ARBA" id="ARBA00010617"/>
    </source>
</evidence>
<dbReference type="EMBL" id="ADAS02001630">
    <property type="protein sequence ID" value="OAV86123.1"/>
    <property type="molecule type" value="Genomic_DNA"/>
</dbReference>
<keyword evidence="9" id="KW-1185">Reference proteome</keyword>
<dbReference type="Pfam" id="PF00067">
    <property type="entry name" value="p450"/>
    <property type="match status" value="1"/>
</dbReference>
<evidence type="ECO:0000313" key="9">
    <source>
        <dbReference type="Proteomes" id="UP000005240"/>
    </source>
</evidence>
<keyword evidence="3 6" id="KW-0560">Oxidoreductase</keyword>
<dbReference type="InterPro" id="IPR017972">
    <property type="entry name" value="Cyt_P450_CS"/>
</dbReference>
<comment type="similarity">
    <text evidence="1 6">Belongs to the cytochrome P450 family.</text>
</comment>
<dbReference type="SUPFAM" id="SSF48264">
    <property type="entry name" value="Cytochrome P450"/>
    <property type="match status" value="1"/>
</dbReference>
<evidence type="ECO:0000313" key="7">
    <source>
        <dbReference type="EMBL" id="OAV86123.1"/>
    </source>
</evidence>
<feature type="binding site" description="axial binding residue" evidence="5">
    <location>
        <position position="465"/>
    </location>
    <ligand>
        <name>heme</name>
        <dbReference type="ChEBI" id="CHEBI:30413"/>
    </ligand>
    <ligandPart>
        <name>Fe</name>
        <dbReference type="ChEBI" id="CHEBI:18248"/>
    </ligandPart>
</feature>